<dbReference type="Pfam" id="PF00550">
    <property type="entry name" value="PP-binding"/>
    <property type="match status" value="1"/>
</dbReference>
<gene>
    <name evidence="4" type="ORF">CVV64_10150</name>
</gene>
<dbReference type="Proteomes" id="UP000233256">
    <property type="component" value="Unassembled WGS sequence"/>
</dbReference>
<comment type="caution">
    <text evidence="4">The sequence shown here is derived from an EMBL/GenBank/DDBJ whole genome shotgun (WGS) entry which is preliminary data.</text>
</comment>
<accession>A0A2N1PPQ2</accession>
<evidence type="ECO:0000313" key="4">
    <source>
        <dbReference type="EMBL" id="PKK90319.1"/>
    </source>
</evidence>
<dbReference type="SUPFAM" id="SSF47336">
    <property type="entry name" value="ACP-like"/>
    <property type="match status" value="1"/>
</dbReference>
<dbReference type="AlphaFoldDB" id="A0A2N1PPQ2"/>
<dbReference type="InterPro" id="IPR009081">
    <property type="entry name" value="PP-bd_ACP"/>
</dbReference>
<dbReference type="PROSITE" id="PS00012">
    <property type="entry name" value="PHOSPHOPANTETHEINE"/>
    <property type="match status" value="1"/>
</dbReference>
<name>A0A2N1PPQ2_9BACT</name>
<evidence type="ECO:0000256" key="1">
    <source>
        <dbReference type="ARBA" id="ARBA00022450"/>
    </source>
</evidence>
<dbReference type="EMBL" id="PGXC01000006">
    <property type="protein sequence ID" value="PKK90319.1"/>
    <property type="molecule type" value="Genomic_DNA"/>
</dbReference>
<reference evidence="4 5" key="1">
    <citation type="journal article" date="2017" name="ISME J.">
        <title>Potential for microbial H2 and metal transformations associated with novel bacteria and archaea in deep terrestrial subsurface sediments.</title>
        <authorList>
            <person name="Hernsdorf A.W."/>
            <person name="Amano Y."/>
            <person name="Miyakawa K."/>
            <person name="Ise K."/>
            <person name="Suzuki Y."/>
            <person name="Anantharaman K."/>
            <person name="Probst A."/>
            <person name="Burstein D."/>
            <person name="Thomas B.C."/>
            <person name="Banfield J.F."/>
        </authorList>
    </citation>
    <scope>NUCLEOTIDE SEQUENCE [LARGE SCALE GENOMIC DNA]</scope>
    <source>
        <strain evidence="4">HGW-Wallbacteria-1</strain>
    </source>
</reference>
<dbReference type="InterPro" id="IPR006162">
    <property type="entry name" value="Ppantetheine_attach_site"/>
</dbReference>
<organism evidence="4 5">
    <name type="scientific">Candidatus Wallbacteria bacterium HGW-Wallbacteria-1</name>
    <dbReference type="NCBI Taxonomy" id="2013854"/>
    <lineage>
        <taxon>Bacteria</taxon>
        <taxon>Candidatus Walliibacteriota</taxon>
    </lineage>
</organism>
<dbReference type="Gene3D" id="1.10.1200.10">
    <property type="entry name" value="ACP-like"/>
    <property type="match status" value="1"/>
</dbReference>
<evidence type="ECO:0000313" key="5">
    <source>
        <dbReference type="Proteomes" id="UP000233256"/>
    </source>
</evidence>
<protein>
    <submittedName>
        <fullName evidence="4">Acyl carrier protein</fullName>
    </submittedName>
</protein>
<sequence length="134" mass="15180">MDREAIFAGIKECLMDCIRVDEGDISPDSRLITDLGADSLDLLDIIFSMERHFGIKIKQGEIEKRAREGISPEDFEENELLKPMGVKRLREILPEVPSESIREGMHISQIPYLFTVETFIRIVERSLSESGGGN</sequence>
<dbReference type="InterPro" id="IPR036736">
    <property type="entry name" value="ACP-like_sf"/>
</dbReference>
<keyword evidence="1" id="KW-0596">Phosphopantetheine</keyword>
<keyword evidence="2" id="KW-0597">Phosphoprotein</keyword>
<evidence type="ECO:0000256" key="2">
    <source>
        <dbReference type="ARBA" id="ARBA00022553"/>
    </source>
</evidence>
<proteinExistence type="predicted"/>
<evidence type="ECO:0000259" key="3">
    <source>
        <dbReference type="PROSITE" id="PS50075"/>
    </source>
</evidence>
<dbReference type="PROSITE" id="PS50075">
    <property type="entry name" value="CARRIER"/>
    <property type="match status" value="1"/>
</dbReference>
<feature type="domain" description="Carrier" evidence="3">
    <location>
        <begin position="4"/>
        <end position="83"/>
    </location>
</feature>